<gene>
    <name evidence="1" type="ORF">GS399_03565</name>
</gene>
<dbReference type="Pfam" id="PF13376">
    <property type="entry name" value="OmdA"/>
    <property type="match status" value="1"/>
</dbReference>
<comment type="caution">
    <text evidence="1">The sequence shown here is derived from an EMBL/GenBank/DDBJ whole genome shotgun (WGS) entry which is preliminary data.</text>
</comment>
<dbReference type="InterPro" id="IPR037079">
    <property type="entry name" value="AF2212/PG0164-like_sf"/>
</dbReference>
<keyword evidence="2" id="KW-1185">Reference proteome</keyword>
<sequence>MIQYQTIINQFNEQGEKTGWSYIDVPADIAEQLCSGRKTSFRVKGKIDHLLIKQVSLLPMGEGNFIIPLKADIRKALRKERGATVSLEFELDESVLEIDADLIACLEEEPVAFEKFNKMPRSHQHYYSKWILTAKTEATKAKRIAMTLNAMLRGMDYGEMIRAERDNRL</sequence>
<dbReference type="AlphaFoldDB" id="A0A7K1Y634"/>
<reference evidence="1 2" key="1">
    <citation type="submission" date="2019-11" db="EMBL/GenBank/DDBJ databases">
        <title>Pedobacter sp. HMF7647 Genome sequencing and assembly.</title>
        <authorList>
            <person name="Kang H."/>
            <person name="Kim H."/>
            <person name="Joh K."/>
        </authorList>
    </citation>
    <scope>NUCLEOTIDE SEQUENCE [LARGE SCALE GENOMIC DNA]</scope>
    <source>
        <strain evidence="1 2">HMF7647</strain>
    </source>
</reference>
<proteinExistence type="predicted"/>
<accession>A0A7K1Y634</accession>
<dbReference type="Pfam" id="PF08922">
    <property type="entry name" value="DUF1905"/>
    <property type="match status" value="1"/>
</dbReference>
<dbReference type="RefSeq" id="WP_160843194.1">
    <property type="nucleotide sequence ID" value="NZ_WVHT01000001.1"/>
</dbReference>
<dbReference type="Proteomes" id="UP000466586">
    <property type="component" value="Unassembled WGS sequence"/>
</dbReference>
<dbReference type="SUPFAM" id="SSF141694">
    <property type="entry name" value="AF2212/PG0164-like"/>
    <property type="match status" value="1"/>
</dbReference>
<protein>
    <submittedName>
        <fullName evidence="1">DUF1905 domain-containing protein</fullName>
    </submittedName>
</protein>
<name>A0A7K1Y634_9SPHI</name>
<dbReference type="InterPro" id="IPR015018">
    <property type="entry name" value="DUF1905"/>
</dbReference>
<evidence type="ECO:0000313" key="2">
    <source>
        <dbReference type="Proteomes" id="UP000466586"/>
    </source>
</evidence>
<organism evidence="1 2">
    <name type="scientific">Hufsiella arboris</name>
    <dbReference type="NCBI Taxonomy" id="2695275"/>
    <lineage>
        <taxon>Bacteria</taxon>
        <taxon>Pseudomonadati</taxon>
        <taxon>Bacteroidota</taxon>
        <taxon>Sphingobacteriia</taxon>
        <taxon>Sphingobacteriales</taxon>
        <taxon>Sphingobacteriaceae</taxon>
        <taxon>Hufsiella</taxon>
    </lineage>
</organism>
<dbReference type="Gene3D" id="2.40.30.100">
    <property type="entry name" value="AF2212/PG0164-like"/>
    <property type="match status" value="1"/>
</dbReference>
<dbReference type="EMBL" id="WVHT01000001">
    <property type="protein sequence ID" value="MXV50037.1"/>
    <property type="molecule type" value="Genomic_DNA"/>
</dbReference>
<evidence type="ECO:0000313" key="1">
    <source>
        <dbReference type="EMBL" id="MXV50037.1"/>
    </source>
</evidence>